<feature type="signal peptide" evidence="1">
    <location>
        <begin position="1"/>
        <end position="23"/>
    </location>
</feature>
<keyword evidence="1" id="KW-0732">Signal</keyword>
<organism evidence="2 3">
    <name type="scientific">Sunxiuqinia elliptica</name>
    <dbReference type="NCBI Taxonomy" id="655355"/>
    <lineage>
        <taxon>Bacteria</taxon>
        <taxon>Pseudomonadati</taxon>
        <taxon>Bacteroidota</taxon>
        <taxon>Bacteroidia</taxon>
        <taxon>Marinilabiliales</taxon>
        <taxon>Prolixibacteraceae</taxon>
        <taxon>Sunxiuqinia</taxon>
    </lineage>
</organism>
<evidence type="ECO:0000313" key="3">
    <source>
        <dbReference type="Proteomes" id="UP000198964"/>
    </source>
</evidence>
<dbReference type="RefSeq" id="WP_139218287.1">
    <property type="nucleotide sequence ID" value="NZ_FONW01000007.1"/>
</dbReference>
<accession>A0A1I2J343</accession>
<evidence type="ECO:0000313" key="2">
    <source>
        <dbReference type="EMBL" id="SFF49085.1"/>
    </source>
</evidence>
<gene>
    <name evidence="2" type="ORF">SAMN05216283_107177</name>
</gene>
<dbReference type="STRING" id="655355.SAMN05216283_107177"/>
<dbReference type="EMBL" id="FONW01000007">
    <property type="protein sequence ID" value="SFF49085.1"/>
    <property type="molecule type" value="Genomic_DNA"/>
</dbReference>
<name>A0A1I2J343_9BACT</name>
<dbReference type="AlphaFoldDB" id="A0A1I2J343"/>
<feature type="chain" id="PRO_5011452873" description="Outer membrane protein assembly factor BamA" evidence="1">
    <location>
        <begin position="24"/>
        <end position="613"/>
    </location>
</feature>
<dbReference type="Proteomes" id="UP000198964">
    <property type="component" value="Unassembled WGS sequence"/>
</dbReference>
<evidence type="ECO:0000256" key="1">
    <source>
        <dbReference type="SAM" id="SignalP"/>
    </source>
</evidence>
<evidence type="ECO:0008006" key="4">
    <source>
        <dbReference type="Google" id="ProtNLM"/>
    </source>
</evidence>
<keyword evidence="3" id="KW-1185">Reference proteome</keyword>
<dbReference type="Gene3D" id="3.10.20.310">
    <property type="entry name" value="membrane protein fhac"/>
    <property type="match status" value="1"/>
</dbReference>
<sequence>MRKLYRGILICFLLMESAYWASAQEFMVDSVSNEAVSTEQFYDSLKHKAYRHRITRLVYDNLVSQKGVANQQLLEQELFQLNQLEGKTIASVQVQQLDIIGPSFADTSRVSHTWLGQTANRLHTQTNEKIIYKNVLVYPGDTLNVEQVLDNERIIRRLPFIKDVRFLVRQDSLNTEMVHVTVLTKDVFSFGIGGSINGLKVASLEMYNKNIWGAGHEISGKIVGHVDREPYVGFESNYTINNIGGNFLDISLRYADTYERHGGALVFDKEFLRTTTKWGGGLTAARWKRADRLIDDGPIILDFDLDYRYYDVWGGYAFQLNKDVLYRNKQLVWSGRMRFYDFFKRPEPDIGNRQYFADSKFYMTSLSLSKRSYYRDYLIYSYGITEDIPKGYLHELVIGYDDNEFTDRLYSHLYFSSGNFIRYKPSFLFASAGIGGFFGPDRFEQGQIEVNGSYISRLYPFGRKSFRQFIKLNYILGIRRFDVENLFLNRDYGIRGFNSDEPAGKQRLTLSFESVLFSPKRILDFNFAFFGFVDVGVIGSNKHLVFTQDYYAGVGAGVRIRNENLVFRTLQLRLSFYPNHPADIGGLGAVFNERSKTQFYSFQPRKPDMLRFE</sequence>
<proteinExistence type="predicted"/>
<reference evidence="2 3" key="1">
    <citation type="submission" date="2016-10" db="EMBL/GenBank/DDBJ databases">
        <authorList>
            <person name="de Groot N.N."/>
        </authorList>
    </citation>
    <scope>NUCLEOTIDE SEQUENCE [LARGE SCALE GENOMIC DNA]</scope>
    <source>
        <strain evidence="2 3">CGMCC 1.9156</strain>
    </source>
</reference>
<protein>
    <recommendedName>
        <fullName evidence="4">Outer membrane protein assembly factor BamA</fullName>
    </recommendedName>
</protein>